<dbReference type="KEGG" id="ccin:107269164"/>
<sequence length="165" mass="18736">MNIAKIKTSNNKDNQQAMECIQFIDGNEYTDDDVMSSSNKSVDEVINDALLEKLCSFALKPQENDDTIKSILLKIMTRVTSSDRYTRERALEKLWRKNFSNAETFVTLLEMRLTAVIILIALIWLLESFQKGEALIGYDCRSNQPNVTTISLLEIGNCDIPPPQV</sequence>
<keyword evidence="1" id="KW-0812">Transmembrane</keyword>
<gene>
    <name evidence="3 4" type="primary">LOC107269164</name>
</gene>
<dbReference type="AlphaFoldDB" id="A0AAJ7BZD9"/>
<accession>A0AAJ7BZD9</accession>
<dbReference type="RefSeq" id="XP_015598201.1">
    <property type="nucleotide sequence ID" value="XM_015742715.2"/>
</dbReference>
<evidence type="ECO:0000313" key="2">
    <source>
        <dbReference type="Proteomes" id="UP000694920"/>
    </source>
</evidence>
<organism evidence="2 4">
    <name type="scientific">Cephus cinctus</name>
    <name type="common">Wheat stem sawfly</name>
    <dbReference type="NCBI Taxonomy" id="211228"/>
    <lineage>
        <taxon>Eukaryota</taxon>
        <taxon>Metazoa</taxon>
        <taxon>Ecdysozoa</taxon>
        <taxon>Arthropoda</taxon>
        <taxon>Hexapoda</taxon>
        <taxon>Insecta</taxon>
        <taxon>Pterygota</taxon>
        <taxon>Neoptera</taxon>
        <taxon>Endopterygota</taxon>
        <taxon>Hymenoptera</taxon>
        <taxon>Cephoidea</taxon>
        <taxon>Cephidae</taxon>
        <taxon>Cephus</taxon>
    </lineage>
</organism>
<keyword evidence="1" id="KW-1133">Transmembrane helix</keyword>
<evidence type="ECO:0000313" key="4">
    <source>
        <dbReference type="RefSeq" id="XP_015598202.1"/>
    </source>
</evidence>
<feature type="transmembrane region" description="Helical" evidence="1">
    <location>
        <begin position="105"/>
        <end position="126"/>
    </location>
</feature>
<dbReference type="RefSeq" id="XP_015598202.1">
    <property type="nucleotide sequence ID" value="XM_015742716.2"/>
</dbReference>
<dbReference type="Pfam" id="PF24664">
    <property type="entry name" value="Monjiviricetes_fusion"/>
    <property type="match status" value="1"/>
</dbReference>
<proteinExistence type="predicted"/>
<keyword evidence="1" id="KW-0472">Membrane</keyword>
<reference evidence="3 4" key="1">
    <citation type="submission" date="2025-04" db="UniProtKB">
        <authorList>
            <consortium name="RefSeq"/>
        </authorList>
    </citation>
    <scope>IDENTIFICATION</scope>
</reference>
<name>A0AAJ7BZD9_CEPCN</name>
<dbReference type="Proteomes" id="UP000694920">
    <property type="component" value="Unplaced"/>
</dbReference>
<dbReference type="GeneID" id="107269164"/>
<evidence type="ECO:0000256" key="1">
    <source>
        <dbReference type="SAM" id="Phobius"/>
    </source>
</evidence>
<keyword evidence="2" id="KW-1185">Reference proteome</keyword>
<evidence type="ECO:0000313" key="3">
    <source>
        <dbReference type="RefSeq" id="XP_015598201.1"/>
    </source>
</evidence>
<protein>
    <submittedName>
        <fullName evidence="3 4">Uncharacterized protein LOC107269164 isoform X1</fullName>
    </submittedName>
</protein>